<gene>
    <name evidence="2" type="ORF">JOC86_000565</name>
</gene>
<evidence type="ECO:0000313" key="3">
    <source>
        <dbReference type="Proteomes" id="UP001646157"/>
    </source>
</evidence>
<name>A0ABS2N840_9BACI</name>
<sequence length="241" mass="27436">MKIEVWSDYACPFCYIGKRRLEEALETFPHKSKVEVVFKSFELDPNSDRNTDRSIHEIIANKYGTSIDQAKKMNENLRKQALSVGLDFKFDSMIPTNTLDAHRLTKFAETKGKVVEITERLLKAYFTDSLHIGDHRTLLHLAEEVGLDRDEVESILKSEDFTKEVRNDESQASQIGVTGVPFFVINQKYSISGAQPKEVFESAILKVWEEENNKPILQSINPDSNEGMICSDDGCEIPTNE</sequence>
<evidence type="ECO:0000313" key="2">
    <source>
        <dbReference type="EMBL" id="MBM7584028.1"/>
    </source>
</evidence>
<dbReference type="Pfam" id="PF01323">
    <property type="entry name" value="DSBA"/>
    <property type="match status" value="1"/>
</dbReference>
<accession>A0ABS2N840</accession>
<dbReference type="InterPro" id="IPR036249">
    <property type="entry name" value="Thioredoxin-like_sf"/>
</dbReference>
<dbReference type="RefSeq" id="WP_205168225.1">
    <property type="nucleotide sequence ID" value="NZ_JAFBDZ010000001.1"/>
</dbReference>
<dbReference type="GO" id="GO:0016853">
    <property type="term" value="F:isomerase activity"/>
    <property type="evidence" value="ECO:0007669"/>
    <property type="project" value="UniProtKB-KW"/>
</dbReference>
<evidence type="ECO:0000259" key="1">
    <source>
        <dbReference type="Pfam" id="PF01323"/>
    </source>
</evidence>
<dbReference type="InterPro" id="IPR001853">
    <property type="entry name" value="DSBA-like_thioredoxin_dom"/>
</dbReference>
<dbReference type="EMBL" id="JAFBDZ010000001">
    <property type="protein sequence ID" value="MBM7584028.1"/>
    <property type="molecule type" value="Genomic_DNA"/>
</dbReference>
<dbReference type="CDD" id="cd03024">
    <property type="entry name" value="DsbA_FrnE"/>
    <property type="match status" value="1"/>
</dbReference>
<dbReference type="PANTHER" id="PTHR13887:SF41">
    <property type="entry name" value="THIOREDOXIN SUPERFAMILY PROTEIN"/>
    <property type="match status" value="1"/>
</dbReference>
<feature type="domain" description="DSBA-like thioredoxin" evidence="1">
    <location>
        <begin position="3"/>
        <end position="204"/>
    </location>
</feature>
<keyword evidence="2" id="KW-0413">Isomerase</keyword>
<dbReference type="SUPFAM" id="SSF52833">
    <property type="entry name" value="Thioredoxin-like"/>
    <property type="match status" value="1"/>
</dbReference>
<organism evidence="2 3">
    <name type="scientific">Rossellomorea pakistanensis</name>
    <dbReference type="NCBI Taxonomy" id="992288"/>
    <lineage>
        <taxon>Bacteria</taxon>
        <taxon>Bacillati</taxon>
        <taxon>Bacillota</taxon>
        <taxon>Bacilli</taxon>
        <taxon>Bacillales</taxon>
        <taxon>Bacillaceae</taxon>
        <taxon>Rossellomorea</taxon>
    </lineage>
</organism>
<dbReference type="PANTHER" id="PTHR13887">
    <property type="entry name" value="GLUTATHIONE S-TRANSFERASE KAPPA"/>
    <property type="match status" value="1"/>
</dbReference>
<keyword evidence="3" id="KW-1185">Reference proteome</keyword>
<dbReference type="Gene3D" id="3.40.30.10">
    <property type="entry name" value="Glutaredoxin"/>
    <property type="match status" value="1"/>
</dbReference>
<reference evidence="2 3" key="1">
    <citation type="submission" date="2021-01" db="EMBL/GenBank/DDBJ databases">
        <title>Genomic Encyclopedia of Type Strains, Phase IV (KMG-IV): sequencing the most valuable type-strain genomes for metagenomic binning, comparative biology and taxonomic classification.</title>
        <authorList>
            <person name="Goeker M."/>
        </authorList>
    </citation>
    <scope>NUCLEOTIDE SEQUENCE [LARGE SCALE GENOMIC DNA]</scope>
    <source>
        <strain evidence="2 3">DSM 24834</strain>
    </source>
</reference>
<comment type="caution">
    <text evidence="2">The sequence shown here is derived from an EMBL/GenBank/DDBJ whole genome shotgun (WGS) entry which is preliminary data.</text>
</comment>
<protein>
    <submittedName>
        <fullName evidence="2">DsbA family dithiol-disulfide isomerase</fullName>
    </submittedName>
</protein>
<dbReference type="Proteomes" id="UP001646157">
    <property type="component" value="Unassembled WGS sequence"/>
</dbReference>
<proteinExistence type="predicted"/>